<dbReference type="InterPro" id="IPR001763">
    <property type="entry name" value="Rhodanese-like_dom"/>
</dbReference>
<dbReference type="Proteomes" id="UP000824225">
    <property type="component" value="Unassembled WGS sequence"/>
</dbReference>
<sequence>MRNFRFLWSGLTVVLTLAAMLWMGGAAPAAAEDSFKMSPKAALEYRAATPELVVLDVRTPGEYAQGHLEGSVNIPVEELEGRLAEVPADRPLLIYCRRGARAERAYNIIKEKKPEAATVHFVLGNVEDLLK</sequence>
<evidence type="ECO:0000259" key="2">
    <source>
        <dbReference type="PROSITE" id="PS50206"/>
    </source>
</evidence>
<dbReference type="Pfam" id="PF00581">
    <property type="entry name" value="Rhodanese"/>
    <property type="match status" value="1"/>
</dbReference>
<feature type="chain" id="PRO_5039148612" description="Rhodanese domain-containing protein" evidence="1">
    <location>
        <begin position="32"/>
        <end position="131"/>
    </location>
</feature>
<feature type="domain" description="Rhodanese" evidence="2">
    <location>
        <begin position="48"/>
        <end position="112"/>
    </location>
</feature>
<gene>
    <name evidence="3" type="ORF">H9962_00535</name>
</gene>
<reference evidence="3" key="2">
    <citation type="submission" date="2021-04" db="EMBL/GenBank/DDBJ databases">
        <authorList>
            <person name="Gilroy R."/>
        </authorList>
    </citation>
    <scope>NUCLEOTIDE SEQUENCE</scope>
    <source>
        <strain evidence="3">CHK186-16707</strain>
    </source>
</reference>
<comment type="caution">
    <text evidence="3">The sequence shown here is derived from an EMBL/GenBank/DDBJ whole genome shotgun (WGS) entry which is preliminary data.</text>
</comment>
<name>A0A9D2KLN3_9BACT</name>
<keyword evidence="1" id="KW-0732">Signal</keyword>
<dbReference type="PANTHER" id="PTHR43031:SF1">
    <property type="entry name" value="PYRIDINE NUCLEOTIDE-DISULPHIDE OXIDOREDUCTASE"/>
    <property type="match status" value="1"/>
</dbReference>
<dbReference type="InterPro" id="IPR036873">
    <property type="entry name" value="Rhodanese-like_dom_sf"/>
</dbReference>
<dbReference type="SUPFAM" id="SSF52821">
    <property type="entry name" value="Rhodanese/Cell cycle control phosphatase"/>
    <property type="match status" value="1"/>
</dbReference>
<organism evidence="3 4">
    <name type="scientific">Candidatus Mailhella merdigallinarum</name>
    <dbReference type="NCBI Taxonomy" id="2838658"/>
    <lineage>
        <taxon>Bacteria</taxon>
        <taxon>Pseudomonadati</taxon>
        <taxon>Thermodesulfobacteriota</taxon>
        <taxon>Desulfovibrionia</taxon>
        <taxon>Desulfovibrionales</taxon>
        <taxon>Desulfovibrionaceae</taxon>
        <taxon>Mailhella</taxon>
    </lineage>
</organism>
<dbReference type="PANTHER" id="PTHR43031">
    <property type="entry name" value="FAD-DEPENDENT OXIDOREDUCTASE"/>
    <property type="match status" value="1"/>
</dbReference>
<dbReference type="Gene3D" id="3.40.250.10">
    <property type="entry name" value="Rhodanese-like domain"/>
    <property type="match status" value="1"/>
</dbReference>
<feature type="signal peptide" evidence="1">
    <location>
        <begin position="1"/>
        <end position="31"/>
    </location>
</feature>
<evidence type="ECO:0000313" key="4">
    <source>
        <dbReference type="Proteomes" id="UP000824225"/>
    </source>
</evidence>
<dbReference type="InterPro" id="IPR050229">
    <property type="entry name" value="GlpE_sulfurtransferase"/>
</dbReference>
<dbReference type="PROSITE" id="PS50206">
    <property type="entry name" value="RHODANESE_3"/>
    <property type="match status" value="1"/>
</dbReference>
<dbReference type="SMART" id="SM00450">
    <property type="entry name" value="RHOD"/>
    <property type="match status" value="1"/>
</dbReference>
<evidence type="ECO:0000256" key="1">
    <source>
        <dbReference type="SAM" id="SignalP"/>
    </source>
</evidence>
<protein>
    <recommendedName>
        <fullName evidence="2">Rhodanese domain-containing protein</fullName>
    </recommendedName>
</protein>
<proteinExistence type="predicted"/>
<evidence type="ECO:0000313" key="3">
    <source>
        <dbReference type="EMBL" id="HJA07668.1"/>
    </source>
</evidence>
<reference evidence="3" key="1">
    <citation type="journal article" date="2021" name="PeerJ">
        <title>Extensive microbial diversity within the chicken gut microbiome revealed by metagenomics and culture.</title>
        <authorList>
            <person name="Gilroy R."/>
            <person name="Ravi A."/>
            <person name="Getino M."/>
            <person name="Pursley I."/>
            <person name="Horton D.L."/>
            <person name="Alikhan N.F."/>
            <person name="Baker D."/>
            <person name="Gharbi K."/>
            <person name="Hall N."/>
            <person name="Watson M."/>
            <person name="Adriaenssens E.M."/>
            <person name="Foster-Nyarko E."/>
            <person name="Jarju S."/>
            <person name="Secka A."/>
            <person name="Antonio M."/>
            <person name="Oren A."/>
            <person name="Chaudhuri R.R."/>
            <person name="La Ragione R."/>
            <person name="Hildebrand F."/>
            <person name="Pallen M.J."/>
        </authorList>
    </citation>
    <scope>NUCLEOTIDE SEQUENCE</scope>
    <source>
        <strain evidence="3">CHK186-16707</strain>
    </source>
</reference>
<dbReference type="AlphaFoldDB" id="A0A9D2KLN3"/>
<dbReference type="EMBL" id="DXAN01000002">
    <property type="protein sequence ID" value="HJA07668.1"/>
    <property type="molecule type" value="Genomic_DNA"/>
</dbReference>
<accession>A0A9D2KLN3</accession>